<gene>
    <name evidence="2" type="ORF">PROQFM164_S03g000042</name>
</gene>
<organism evidence="2 3">
    <name type="scientific">Penicillium roqueforti (strain FM164)</name>
    <dbReference type="NCBI Taxonomy" id="1365484"/>
    <lineage>
        <taxon>Eukaryota</taxon>
        <taxon>Fungi</taxon>
        <taxon>Dikarya</taxon>
        <taxon>Ascomycota</taxon>
        <taxon>Pezizomycotina</taxon>
        <taxon>Eurotiomycetes</taxon>
        <taxon>Eurotiomycetidae</taxon>
        <taxon>Eurotiales</taxon>
        <taxon>Aspergillaceae</taxon>
        <taxon>Penicillium</taxon>
    </lineage>
</organism>
<dbReference type="Proteomes" id="UP000030686">
    <property type="component" value="Unassembled WGS sequence"/>
</dbReference>
<name>W6Q9L2_PENRF</name>
<keyword evidence="3" id="KW-1185">Reference proteome</keyword>
<dbReference type="AlphaFoldDB" id="W6Q9L2"/>
<evidence type="ECO:0000313" key="3">
    <source>
        <dbReference type="Proteomes" id="UP000030686"/>
    </source>
</evidence>
<evidence type="ECO:0000313" key="2">
    <source>
        <dbReference type="EMBL" id="CDM33318.1"/>
    </source>
</evidence>
<dbReference type="OMA" id="YNNRLCR"/>
<dbReference type="EMBL" id="HG792017">
    <property type="protein sequence ID" value="CDM33318.1"/>
    <property type="molecule type" value="Genomic_DNA"/>
</dbReference>
<sequence length="227" mass="26082">MDLSSLGGAAMVNPKFIVQPDTTTPRVQANSSASIQYLFSKPLPPRPSSTGATSPTQHRNTRQNRSPNRSPIDANLRWAEARGRPIGPPDELFLNHEYEVRPRIQHIPHSPPRSRSCVPITWLEHEKKWIVGEIYVHGAYDAQPQDDTASSPVSPISPVRPWRDVFQRFDEHIDYNNRLRREDLLVQPPPYDEHGFIQTYDAALGDDRVSSWVRIAQRMHEERRNWA</sequence>
<dbReference type="OrthoDB" id="4349176at2759"/>
<feature type="compositionally biased region" description="Polar residues" evidence="1">
    <location>
        <begin position="48"/>
        <end position="69"/>
    </location>
</feature>
<feature type="region of interest" description="Disordered" evidence="1">
    <location>
        <begin position="39"/>
        <end position="71"/>
    </location>
</feature>
<reference evidence="2" key="1">
    <citation type="journal article" date="2014" name="Nat. Commun.">
        <title>Multiple recent horizontal transfers of a large genomic region in cheese making fungi.</title>
        <authorList>
            <person name="Cheeseman K."/>
            <person name="Ropars J."/>
            <person name="Renault P."/>
            <person name="Dupont J."/>
            <person name="Gouzy J."/>
            <person name="Branca A."/>
            <person name="Abraham A.L."/>
            <person name="Ceppi M."/>
            <person name="Conseiller E."/>
            <person name="Debuchy R."/>
            <person name="Malagnac F."/>
            <person name="Goarin A."/>
            <person name="Silar P."/>
            <person name="Lacoste S."/>
            <person name="Sallet E."/>
            <person name="Bensimon A."/>
            <person name="Giraud T."/>
            <person name="Brygoo Y."/>
        </authorList>
    </citation>
    <scope>NUCLEOTIDE SEQUENCE [LARGE SCALE GENOMIC DNA]</scope>
    <source>
        <strain evidence="2">FM164</strain>
    </source>
</reference>
<evidence type="ECO:0000256" key="1">
    <source>
        <dbReference type="SAM" id="MobiDB-lite"/>
    </source>
</evidence>
<proteinExistence type="predicted"/>
<accession>W6Q9L2</accession>
<protein>
    <submittedName>
        <fullName evidence="2">Uncharacterized protein</fullName>
    </submittedName>
</protein>